<proteinExistence type="predicted"/>
<keyword evidence="2" id="KW-1185">Reference proteome</keyword>
<protein>
    <submittedName>
        <fullName evidence="1">Uncharacterized protein</fullName>
    </submittedName>
</protein>
<organism evidence="1">
    <name type="scientific">Tuwongella immobilis</name>
    <dbReference type="NCBI Taxonomy" id="692036"/>
    <lineage>
        <taxon>Bacteria</taxon>
        <taxon>Pseudomonadati</taxon>
        <taxon>Planctomycetota</taxon>
        <taxon>Planctomycetia</taxon>
        <taxon>Gemmatales</taxon>
        <taxon>Gemmataceae</taxon>
        <taxon>Tuwongella</taxon>
    </lineage>
</organism>
<accession>A0A6C2YLL3</accession>
<name>A0A6C2YLL3_9BACT</name>
<dbReference type="RefSeq" id="WP_162657502.1">
    <property type="nucleotide sequence ID" value="NZ_LR593887.1"/>
</dbReference>
<dbReference type="AlphaFoldDB" id="A0A6C2YLL3"/>
<dbReference type="EMBL" id="LR586016">
    <property type="protein sequence ID" value="VIP02316.1"/>
    <property type="molecule type" value="Genomic_DNA"/>
</dbReference>
<dbReference type="Proteomes" id="UP000464378">
    <property type="component" value="Chromosome"/>
</dbReference>
<reference evidence="1" key="1">
    <citation type="submission" date="2019-04" db="EMBL/GenBank/DDBJ databases">
        <authorList>
            <consortium name="Science for Life Laboratories"/>
        </authorList>
    </citation>
    <scope>NUCLEOTIDE SEQUENCE</scope>
    <source>
        <strain evidence="1">MBLW1</strain>
    </source>
</reference>
<gene>
    <name evidence="1" type="ORF">GMBLW1_16440</name>
</gene>
<dbReference type="EMBL" id="LR593887">
    <property type="protein sequence ID" value="VTS01034.1"/>
    <property type="molecule type" value="Genomic_DNA"/>
</dbReference>
<evidence type="ECO:0000313" key="1">
    <source>
        <dbReference type="EMBL" id="VIP02316.1"/>
    </source>
</evidence>
<sequence length="295" mass="32913">MTDSTSESVDRLLVELLLQDSQQFLDGYPNDVAASRDDSDPDAQVTRWIWAKRRPLLAPALRRLLPPLTLPADVTDDRIAATIAASWLPQLQAKIADATSTWTVEDLNRLDAVYWAQSFLAPSPEWLSASEWQRVGSDPDWAESRNAMRSWLQTLILALDESQVKHPAIDAALERYDAWLGTLAFTWQLPPWKKPASFAASSGEPLPPTRSIHWKAPKGKSRAVLEIPETMPQKPIVILKFVGDAKLVDTAVMLGGLRGVINAALEVEFDWNDVKLVETHIQSLIVGSATWEYLE</sequence>
<dbReference type="InParanoid" id="A0A6C2YLL3"/>
<evidence type="ECO:0000313" key="2">
    <source>
        <dbReference type="Proteomes" id="UP000464378"/>
    </source>
</evidence>
<dbReference type="KEGG" id="tim:GMBLW1_16440"/>